<protein>
    <submittedName>
        <fullName evidence="1">Putative integration host factor mihF</fullName>
    </submittedName>
</protein>
<comment type="caution">
    <text evidence="1">The sequence shown here is derived from an EMBL/GenBank/DDBJ whole genome shotgun (WGS) entry which is preliminary data.</text>
</comment>
<accession>A0A1V3WHH2</accession>
<name>A0A1V3WHH2_MYCKA</name>
<sequence>MSHAGPTLGIRRRNQGVGLDFVRQREYGRLRWLEYPAKTNEDRQISERYR</sequence>
<dbReference type="AlphaFoldDB" id="A0A1V3WHH2"/>
<reference evidence="1 2" key="1">
    <citation type="submission" date="2017-02" db="EMBL/GenBank/DDBJ databases">
        <title>Complete genome sequences of Mycobacterium kansasii strains isolated from rhesus macaques.</title>
        <authorList>
            <person name="Panda A."/>
            <person name="Nagaraj S."/>
            <person name="Zhao X."/>
            <person name="Tettelin H."/>
            <person name="Detolla L.J."/>
        </authorList>
    </citation>
    <scope>NUCLEOTIDE SEQUENCE [LARGE SCALE GENOMIC DNA]</scope>
    <source>
        <strain evidence="1 2">11-3469</strain>
    </source>
</reference>
<evidence type="ECO:0000313" key="2">
    <source>
        <dbReference type="Proteomes" id="UP000188532"/>
    </source>
</evidence>
<proteinExistence type="predicted"/>
<gene>
    <name evidence="1" type="ORF">BZL29_7417</name>
</gene>
<dbReference type="EMBL" id="MVBN01000010">
    <property type="protein sequence ID" value="OOK66218.1"/>
    <property type="molecule type" value="Genomic_DNA"/>
</dbReference>
<organism evidence="1 2">
    <name type="scientific">Mycobacterium kansasii</name>
    <dbReference type="NCBI Taxonomy" id="1768"/>
    <lineage>
        <taxon>Bacteria</taxon>
        <taxon>Bacillati</taxon>
        <taxon>Actinomycetota</taxon>
        <taxon>Actinomycetes</taxon>
        <taxon>Mycobacteriales</taxon>
        <taxon>Mycobacteriaceae</taxon>
        <taxon>Mycobacterium</taxon>
    </lineage>
</organism>
<evidence type="ECO:0000313" key="1">
    <source>
        <dbReference type="EMBL" id="OOK66218.1"/>
    </source>
</evidence>
<dbReference type="Proteomes" id="UP000188532">
    <property type="component" value="Unassembled WGS sequence"/>
</dbReference>